<protein>
    <submittedName>
        <fullName evidence="1">Uncharacterized protein</fullName>
    </submittedName>
</protein>
<accession>A0A371C4F5</accession>
<dbReference type="EMBL" id="KZ859009">
    <property type="protein sequence ID" value="RDW25197.1"/>
    <property type="molecule type" value="Genomic_DNA"/>
</dbReference>
<sequence length="100" mass="10664">MAGGLESAAITSLALVPCYSHLTLARSAVDRSITVGAGTGSSGLGSWVWLRCTSGKSALELQWSHSPNQHCRRPPPLNAPVRAIFSHCFRLLRGTHVQAK</sequence>
<feature type="non-terminal residue" evidence="1">
    <location>
        <position position="100"/>
    </location>
</feature>
<organism evidence="1 2">
    <name type="scientific">Yarrowia lipolytica</name>
    <name type="common">Candida lipolytica</name>
    <dbReference type="NCBI Taxonomy" id="4952"/>
    <lineage>
        <taxon>Eukaryota</taxon>
        <taxon>Fungi</taxon>
        <taxon>Dikarya</taxon>
        <taxon>Ascomycota</taxon>
        <taxon>Saccharomycotina</taxon>
        <taxon>Dipodascomycetes</taxon>
        <taxon>Dipodascales</taxon>
        <taxon>Dipodascales incertae sedis</taxon>
        <taxon>Yarrowia</taxon>
    </lineage>
</organism>
<name>A0A371C4F5_YARLL</name>
<reference evidence="1 2" key="1">
    <citation type="submission" date="2018-07" db="EMBL/GenBank/DDBJ databases">
        <title>Draft Genome Assemblies for Five Robust Yarrowia lipolytica Strains Exhibiting High Lipid Production and Pentose Sugar Utilization and Sugar Alcohol Secretion from Undetoxified Lignocellulosic Biomass Hydrolysates.</title>
        <authorList>
            <consortium name="DOE Joint Genome Institute"/>
            <person name="Walker C."/>
            <person name="Ryu S."/>
            <person name="Na H."/>
            <person name="Zane M."/>
            <person name="LaButti K."/>
            <person name="Lipzen A."/>
            <person name="Haridas S."/>
            <person name="Barry K."/>
            <person name="Grigoriev I.V."/>
            <person name="Quarterman J."/>
            <person name="Slininger P."/>
            <person name="Dien B."/>
            <person name="Trinh C.T."/>
        </authorList>
    </citation>
    <scope>NUCLEOTIDE SEQUENCE [LARGE SCALE GENOMIC DNA]</scope>
    <source>
        <strain evidence="1 2">YB392</strain>
    </source>
</reference>
<dbReference type="Proteomes" id="UP000256601">
    <property type="component" value="Unassembled WGS sequence"/>
</dbReference>
<dbReference type="AlphaFoldDB" id="A0A371C4F5"/>
<evidence type="ECO:0000313" key="2">
    <source>
        <dbReference type="Proteomes" id="UP000256601"/>
    </source>
</evidence>
<proteinExistence type="predicted"/>
<evidence type="ECO:0000313" key="1">
    <source>
        <dbReference type="EMBL" id="RDW25197.1"/>
    </source>
</evidence>
<gene>
    <name evidence="1" type="ORF">B0I71DRAFT_133034</name>
</gene>